<accession>A0AAE0Y509</accession>
<dbReference type="InterPro" id="IPR013818">
    <property type="entry name" value="Lipase"/>
</dbReference>
<sequence length="350" mass="39235">MALWLILVALSTTATVCESYYNFLDCYENKDTWIYSRICCKSEQLPNGCECFDISFWSDFTNSLYHLPFCPVNLHVKFYSFDRGHKDQFVDIRDEDVMDTQFQVSRDTVFIIHGFSDKGTVPWAQKMKNALLEANDLNVIIVDWKEAAKMPNYMQAVANTRSVGAMIARLIFDLYTYKWASLESFHLVGHSLGAHVGGIAGKEIERLTGGKLGRITGLDPAGPAFERYSANVRLDKSDATFVDVIHTDAEPLMETGLGIRTTIGHVDFWPNGGAHQPGCPPEIIGLAEIVNFNDNLDIIKCSHGRCLDLFINSITVCQYDPQGPCTMGYHVSTECQGDFYPNTTAEEPFC</sequence>
<name>A0AAE0Y509_9GAST</name>
<organism evidence="7 8">
    <name type="scientific">Elysia crispata</name>
    <name type="common">lettuce slug</name>
    <dbReference type="NCBI Taxonomy" id="231223"/>
    <lineage>
        <taxon>Eukaryota</taxon>
        <taxon>Metazoa</taxon>
        <taxon>Spiralia</taxon>
        <taxon>Lophotrochozoa</taxon>
        <taxon>Mollusca</taxon>
        <taxon>Gastropoda</taxon>
        <taxon>Heterobranchia</taxon>
        <taxon>Euthyneura</taxon>
        <taxon>Panpulmonata</taxon>
        <taxon>Sacoglossa</taxon>
        <taxon>Placobranchoidea</taxon>
        <taxon>Plakobranchidae</taxon>
        <taxon>Elysia</taxon>
    </lineage>
</organism>
<evidence type="ECO:0000313" key="8">
    <source>
        <dbReference type="Proteomes" id="UP001283361"/>
    </source>
</evidence>
<protein>
    <recommendedName>
        <fullName evidence="6">Lipase domain-containing protein</fullName>
    </recommendedName>
</protein>
<dbReference type="InterPro" id="IPR000734">
    <property type="entry name" value="TAG_lipase"/>
</dbReference>
<feature type="chain" id="PRO_5042109645" description="Lipase domain-containing protein" evidence="5">
    <location>
        <begin position="20"/>
        <end position="350"/>
    </location>
</feature>
<feature type="domain" description="Lipase" evidence="6">
    <location>
        <begin position="73"/>
        <end position="315"/>
    </location>
</feature>
<evidence type="ECO:0000256" key="2">
    <source>
        <dbReference type="ARBA" id="ARBA00010701"/>
    </source>
</evidence>
<keyword evidence="8" id="KW-1185">Reference proteome</keyword>
<dbReference type="PANTHER" id="PTHR11610">
    <property type="entry name" value="LIPASE"/>
    <property type="match status" value="1"/>
</dbReference>
<evidence type="ECO:0000259" key="6">
    <source>
        <dbReference type="Pfam" id="PF00151"/>
    </source>
</evidence>
<feature type="signal peptide" evidence="5">
    <location>
        <begin position="1"/>
        <end position="19"/>
    </location>
</feature>
<comment type="caution">
    <text evidence="7">The sequence shown here is derived from an EMBL/GenBank/DDBJ whole genome shotgun (WGS) entry which is preliminary data.</text>
</comment>
<dbReference type="GO" id="GO:0016042">
    <property type="term" value="P:lipid catabolic process"/>
    <property type="evidence" value="ECO:0007669"/>
    <property type="project" value="TreeGrafter"/>
</dbReference>
<evidence type="ECO:0000256" key="1">
    <source>
        <dbReference type="ARBA" id="ARBA00004613"/>
    </source>
</evidence>
<evidence type="ECO:0000313" key="7">
    <source>
        <dbReference type="EMBL" id="KAK3733031.1"/>
    </source>
</evidence>
<dbReference type="InterPro" id="IPR029058">
    <property type="entry name" value="AB_hydrolase_fold"/>
</dbReference>
<dbReference type="EMBL" id="JAWDGP010006922">
    <property type="protein sequence ID" value="KAK3733031.1"/>
    <property type="molecule type" value="Genomic_DNA"/>
</dbReference>
<evidence type="ECO:0000256" key="4">
    <source>
        <dbReference type="RuleBase" id="RU004262"/>
    </source>
</evidence>
<comment type="similarity">
    <text evidence="2 4">Belongs to the AB hydrolase superfamily. Lipase family.</text>
</comment>
<dbReference type="CDD" id="cd00707">
    <property type="entry name" value="Pancreat_lipase_like"/>
    <property type="match status" value="1"/>
</dbReference>
<keyword evidence="3" id="KW-0964">Secreted</keyword>
<keyword evidence="5" id="KW-0732">Signal</keyword>
<proteinExistence type="inferred from homology"/>
<dbReference type="InterPro" id="IPR033906">
    <property type="entry name" value="Lipase_N"/>
</dbReference>
<dbReference type="Proteomes" id="UP001283361">
    <property type="component" value="Unassembled WGS sequence"/>
</dbReference>
<dbReference type="SUPFAM" id="SSF53474">
    <property type="entry name" value="alpha/beta-Hydrolases"/>
    <property type="match status" value="1"/>
</dbReference>
<dbReference type="GO" id="GO:0005615">
    <property type="term" value="C:extracellular space"/>
    <property type="evidence" value="ECO:0007669"/>
    <property type="project" value="TreeGrafter"/>
</dbReference>
<dbReference type="Gene3D" id="3.40.50.1820">
    <property type="entry name" value="alpha/beta hydrolase"/>
    <property type="match status" value="1"/>
</dbReference>
<dbReference type="Pfam" id="PF00151">
    <property type="entry name" value="Lipase"/>
    <property type="match status" value="1"/>
</dbReference>
<reference evidence="7" key="1">
    <citation type="journal article" date="2023" name="G3 (Bethesda)">
        <title>A reference genome for the long-term kleptoplast-retaining sea slug Elysia crispata morphotype clarki.</title>
        <authorList>
            <person name="Eastman K.E."/>
            <person name="Pendleton A.L."/>
            <person name="Shaikh M.A."/>
            <person name="Suttiyut T."/>
            <person name="Ogas R."/>
            <person name="Tomko P."/>
            <person name="Gavelis G."/>
            <person name="Widhalm J.R."/>
            <person name="Wisecaver J.H."/>
        </authorList>
    </citation>
    <scope>NUCLEOTIDE SEQUENCE</scope>
    <source>
        <strain evidence="7">ECLA1</strain>
    </source>
</reference>
<evidence type="ECO:0000256" key="5">
    <source>
        <dbReference type="SAM" id="SignalP"/>
    </source>
</evidence>
<evidence type="ECO:0000256" key="3">
    <source>
        <dbReference type="ARBA" id="ARBA00022525"/>
    </source>
</evidence>
<dbReference type="AlphaFoldDB" id="A0AAE0Y509"/>
<dbReference type="GO" id="GO:0016298">
    <property type="term" value="F:lipase activity"/>
    <property type="evidence" value="ECO:0007669"/>
    <property type="project" value="InterPro"/>
</dbReference>
<gene>
    <name evidence="7" type="ORF">RRG08_002633</name>
</gene>
<dbReference type="PRINTS" id="PR00821">
    <property type="entry name" value="TAGLIPASE"/>
</dbReference>
<comment type="subcellular location">
    <subcellularLocation>
        <location evidence="1">Secreted</location>
    </subcellularLocation>
</comment>